<dbReference type="AlphaFoldDB" id="A0A8B7NYM4"/>
<feature type="coiled-coil region" evidence="1">
    <location>
        <begin position="343"/>
        <end position="394"/>
    </location>
</feature>
<accession>A0A8B7NYM4</accession>
<reference evidence="3 4" key="1">
    <citation type="submission" date="2025-04" db="UniProtKB">
        <authorList>
            <consortium name="RefSeq"/>
        </authorList>
    </citation>
    <scope>IDENTIFICATION</scope>
    <source>
        <tissue evidence="3 4">Whole organism</tissue>
    </source>
</reference>
<dbReference type="RefSeq" id="XP_018018915.1">
    <property type="nucleotide sequence ID" value="XM_018163426.2"/>
</dbReference>
<protein>
    <submittedName>
        <fullName evidence="3 4">Uncharacterized protein LOC108675417</fullName>
    </submittedName>
</protein>
<organism evidence="2 4">
    <name type="scientific">Hyalella azteca</name>
    <name type="common">Amphipod</name>
    <dbReference type="NCBI Taxonomy" id="294128"/>
    <lineage>
        <taxon>Eukaryota</taxon>
        <taxon>Metazoa</taxon>
        <taxon>Ecdysozoa</taxon>
        <taxon>Arthropoda</taxon>
        <taxon>Crustacea</taxon>
        <taxon>Multicrustacea</taxon>
        <taxon>Malacostraca</taxon>
        <taxon>Eumalacostraca</taxon>
        <taxon>Peracarida</taxon>
        <taxon>Amphipoda</taxon>
        <taxon>Senticaudata</taxon>
        <taxon>Talitrida</taxon>
        <taxon>Talitroidea</taxon>
        <taxon>Hyalellidae</taxon>
        <taxon>Hyalella</taxon>
    </lineage>
</organism>
<dbReference type="KEGG" id="hazt:108675417"/>
<evidence type="ECO:0000313" key="4">
    <source>
        <dbReference type="RefSeq" id="XP_018018914.1"/>
    </source>
</evidence>
<evidence type="ECO:0000313" key="2">
    <source>
        <dbReference type="Proteomes" id="UP000694843"/>
    </source>
</evidence>
<keyword evidence="1" id="KW-0175">Coiled coil</keyword>
<dbReference type="Proteomes" id="UP000694843">
    <property type="component" value="Unplaced"/>
</dbReference>
<sequence length="599" mass="66170">MDPKELNSWANSLIKGHNVHREVGSLQPKVFNQICVMPAMKVALKNMTTRVGTASHCRHVRLNLQIARLRKKWTTAEESGNISHLGSVSFKQASVVHAEAAVAKAAAQLARTCEATEQTRIKLSEDRQKRLMLEAVTSHLTADARECLQQVHNVQYILQKWHDRKKKKTHTTSDQQGCSLDEILQNICDLRLQLLHKNDDDRASLLQAKQALWSRVNDHRDGDSSVGTVSALARRARCHADTVRSLTAAANPLAAIHSLREDLRDKGELGAELDKNLQEMLAVMCAAHVEVHIRAEEFRRQADKHLNACNTITEHLLDTVQHKFINPAMSAALSALLQNSIAAAGERAALQQLHAIAKRLQEEAVLAEQEATALQRLQNQTSALEEVVHGERRRLECVGRLKESCLLAMTEDASVCRGTATRGLQAMSSPPPTLSMARLQQEIHELATLPMNLLKALKLNDQSVVLERDLRTGVVILNEGRLRRALEKLPGHSLGAVTAESVCACVCQALDQVTALSARTLHAHHTQASCRSNATPALTSAAIQALCAEVDAHDEDLEKKVAATLRTCEKLVTTARRVLPRSQRALVAWWDQPAMKIKL</sequence>
<evidence type="ECO:0000256" key="1">
    <source>
        <dbReference type="SAM" id="Coils"/>
    </source>
</evidence>
<gene>
    <name evidence="3 4 5" type="primary">LOC108675417</name>
</gene>
<evidence type="ECO:0000313" key="3">
    <source>
        <dbReference type="RefSeq" id="XP_018018913.1"/>
    </source>
</evidence>
<dbReference type="OrthoDB" id="10460665at2759"/>
<name>A0A8B7NYM4_HYAAZ</name>
<keyword evidence="2" id="KW-1185">Reference proteome</keyword>
<proteinExistence type="predicted"/>
<dbReference type="RefSeq" id="XP_018018913.1">
    <property type="nucleotide sequence ID" value="XM_018163424.2"/>
</dbReference>
<dbReference type="GeneID" id="108675417"/>
<evidence type="ECO:0000313" key="5">
    <source>
        <dbReference type="RefSeq" id="XP_018018915.1"/>
    </source>
</evidence>
<dbReference type="RefSeq" id="XP_018018914.1">
    <property type="nucleotide sequence ID" value="XM_018163425.2"/>
</dbReference>